<dbReference type="Proteomes" id="UP000298030">
    <property type="component" value="Unassembled WGS sequence"/>
</dbReference>
<feature type="compositionally biased region" description="Polar residues" evidence="2">
    <location>
        <begin position="926"/>
        <end position="937"/>
    </location>
</feature>
<proteinExistence type="predicted"/>
<evidence type="ECO:0000256" key="1">
    <source>
        <dbReference type="SAM" id="Coils"/>
    </source>
</evidence>
<reference evidence="3 4" key="1">
    <citation type="journal article" date="2019" name="Nat. Ecol. Evol.">
        <title>Megaphylogeny resolves global patterns of mushroom evolution.</title>
        <authorList>
            <person name="Varga T."/>
            <person name="Krizsan K."/>
            <person name="Foldi C."/>
            <person name="Dima B."/>
            <person name="Sanchez-Garcia M."/>
            <person name="Sanchez-Ramirez S."/>
            <person name="Szollosi G.J."/>
            <person name="Szarkandi J.G."/>
            <person name="Papp V."/>
            <person name="Albert L."/>
            <person name="Andreopoulos W."/>
            <person name="Angelini C."/>
            <person name="Antonin V."/>
            <person name="Barry K.W."/>
            <person name="Bougher N.L."/>
            <person name="Buchanan P."/>
            <person name="Buyck B."/>
            <person name="Bense V."/>
            <person name="Catcheside P."/>
            <person name="Chovatia M."/>
            <person name="Cooper J."/>
            <person name="Damon W."/>
            <person name="Desjardin D."/>
            <person name="Finy P."/>
            <person name="Geml J."/>
            <person name="Haridas S."/>
            <person name="Hughes K."/>
            <person name="Justo A."/>
            <person name="Karasinski D."/>
            <person name="Kautmanova I."/>
            <person name="Kiss B."/>
            <person name="Kocsube S."/>
            <person name="Kotiranta H."/>
            <person name="LaButti K.M."/>
            <person name="Lechner B.E."/>
            <person name="Liimatainen K."/>
            <person name="Lipzen A."/>
            <person name="Lukacs Z."/>
            <person name="Mihaltcheva S."/>
            <person name="Morgado L.N."/>
            <person name="Niskanen T."/>
            <person name="Noordeloos M.E."/>
            <person name="Ohm R.A."/>
            <person name="Ortiz-Santana B."/>
            <person name="Ovrebo C."/>
            <person name="Racz N."/>
            <person name="Riley R."/>
            <person name="Savchenko A."/>
            <person name="Shiryaev A."/>
            <person name="Soop K."/>
            <person name="Spirin V."/>
            <person name="Szebenyi C."/>
            <person name="Tomsovsky M."/>
            <person name="Tulloss R.E."/>
            <person name="Uehling J."/>
            <person name="Grigoriev I.V."/>
            <person name="Vagvolgyi C."/>
            <person name="Papp T."/>
            <person name="Martin F.M."/>
            <person name="Miettinen O."/>
            <person name="Hibbett D.S."/>
            <person name="Nagy L.G."/>
        </authorList>
    </citation>
    <scope>NUCLEOTIDE SEQUENCE [LARGE SCALE GENOMIC DNA]</scope>
    <source>
        <strain evidence="3 4">FP101781</strain>
    </source>
</reference>
<evidence type="ECO:0000313" key="3">
    <source>
        <dbReference type="EMBL" id="TEB32211.1"/>
    </source>
</evidence>
<feature type="region of interest" description="Disordered" evidence="2">
    <location>
        <begin position="1"/>
        <end position="20"/>
    </location>
</feature>
<protein>
    <submittedName>
        <fullName evidence="3">Uncharacterized protein</fullName>
    </submittedName>
</protein>
<feature type="coiled-coil region" evidence="1">
    <location>
        <begin position="208"/>
        <end position="321"/>
    </location>
</feature>
<sequence>MEPREFVMSPETPSSPLARSLDLSSSTFDELRNALSEVNSASTETDTVVRCCCGREGCHNTVSWLAVRAKLEHRIFLTAEVGQALLNKQAELEKPGFRRKRSQRFWREDSNESDSEELSPEEKLHRECDHLAKERADLEKRLNVALVNNEVTEVSNKTLLQELQEARDTISRLTAHHARSMGWDARLTAALKERDDMQQERDSESHRARLAESRFAALKDKANKVQNEVRRLQEALEEKRQHRLESSESILSEARSRLQSARNSMGTAAKAEQDGLTSVLETLVNDNEVLKRDNAELQRLLAESREDHHAMQEELEEQRANMYPIPRSGPPTPLTRHFHSGSVSSVNLSAYRNGNAIPPSQHRTFDPGFYPTSRCPLLIPWPPLIRDGIDYDIDEDATDEEGPDSERPRAYRQLLLLKRSRGVQTDSCQQGPGLASPLPSHTSHLSLSTPPDPRSESSSFSESLSSHVTALFDRATSLLQRMTQADALTLTNRLKRQHLKGADVNHLSRTTVTNIVAEAIELRAQFRSLLEDEKIVVTCTRKDLRILFKLFKDMFMELGQLRVTVNDVILDPFLCAEDQRAGSQSNQGSRGEGERRIQRTKLDGTLVEALLGNPASGTGLAPPRAPRLAPKLGPALAASTTTVNVEFSGAGVGRATTTVAAPQIVTSPPASDTQSIAPTGSASVMGIFAGAPKPVEDPWVVLPRAGPRRAQSTYFQETVAGTATLGRSNFKKVARLSRNVDAVLDSEQRLESVLPEESEEAVDEVAPLQGYPTLRRRGLSDSSIHSTFTSHGEDGPPDSPSSPKKAGPFFASKDGSSSGGLPQWYDGNSVFQALSRTVQNLRLATSGSASGVKAPEIDSSHGSEAASSALADALQNSQTGTTTTAQTSAGPSTAPSIQHSLSSDPDSPVVEAPSRSGTPQPLGEASAQSTLTPQGTPRSAKWRPKIISPRRNSRDPGIVGSFLPNLNLASWIPAAGDVTDKPGDTSDPFNAASGALNSASPTAESGPFSGRRRVARPRGAGGSRDFSY</sequence>
<feature type="coiled-coil region" evidence="1">
    <location>
        <begin position="121"/>
        <end position="176"/>
    </location>
</feature>
<comment type="caution">
    <text evidence="3">The sequence shown here is derived from an EMBL/GenBank/DDBJ whole genome shotgun (WGS) entry which is preliminary data.</text>
</comment>
<feature type="compositionally biased region" description="Polar residues" evidence="2">
    <location>
        <begin position="11"/>
        <end position="20"/>
    </location>
</feature>
<feature type="region of interest" description="Disordered" evidence="2">
    <location>
        <begin position="976"/>
        <end position="1028"/>
    </location>
</feature>
<gene>
    <name evidence="3" type="ORF">FA13DRAFT_1791038</name>
</gene>
<dbReference type="OrthoDB" id="4088568at2759"/>
<evidence type="ECO:0000313" key="4">
    <source>
        <dbReference type="Proteomes" id="UP000298030"/>
    </source>
</evidence>
<accession>A0A4Y7TDY1</accession>
<evidence type="ECO:0000256" key="2">
    <source>
        <dbReference type="SAM" id="MobiDB-lite"/>
    </source>
</evidence>
<feature type="region of interest" description="Disordered" evidence="2">
    <location>
        <begin position="754"/>
        <end position="818"/>
    </location>
</feature>
<feature type="compositionally biased region" description="Low complexity" evidence="2">
    <location>
        <begin position="436"/>
        <end position="449"/>
    </location>
</feature>
<dbReference type="STRING" id="71717.A0A4Y7TDY1"/>
<feature type="region of interest" description="Disordered" evidence="2">
    <location>
        <begin position="846"/>
        <end position="958"/>
    </location>
</feature>
<organism evidence="3 4">
    <name type="scientific">Coprinellus micaceus</name>
    <name type="common">Glistening ink-cap mushroom</name>
    <name type="synonym">Coprinus micaceus</name>
    <dbReference type="NCBI Taxonomy" id="71717"/>
    <lineage>
        <taxon>Eukaryota</taxon>
        <taxon>Fungi</taxon>
        <taxon>Dikarya</taxon>
        <taxon>Basidiomycota</taxon>
        <taxon>Agaricomycotina</taxon>
        <taxon>Agaricomycetes</taxon>
        <taxon>Agaricomycetidae</taxon>
        <taxon>Agaricales</taxon>
        <taxon>Agaricineae</taxon>
        <taxon>Psathyrellaceae</taxon>
        <taxon>Coprinellus</taxon>
    </lineage>
</organism>
<feature type="compositionally biased region" description="Low complexity" evidence="2">
    <location>
        <begin position="865"/>
        <end position="896"/>
    </location>
</feature>
<dbReference type="EMBL" id="QPFP01000016">
    <property type="protein sequence ID" value="TEB32211.1"/>
    <property type="molecule type" value="Genomic_DNA"/>
</dbReference>
<keyword evidence="4" id="KW-1185">Reference proteome</keyword>
<keyword evidence="1" id="KW-0175">Coiled coil</keyword>
<dbReference type="AlphaFoldDB" id="A0A4Y7TDY1"/>
<feature type="region of interest" description="Disordered" evidence="2">
    <location>
        <begin position="421"/>
        <end position="460"/>
    </location>
</feature>
<feature type="compositionally biased region" description="Acidic residues" evidence="2">
    <location>
        <begin position="754"/>
        <end position="763"/>
    </location>
</feature>
<name>A0A4Y7TDY1_COPMI</name>
<feature type="compositionally biased region" description="Polar residues" evidence="2">
    <location>
        <begin position="780"/>
        <end position="790"/>
    </location>
</feature>